<dbReference type="AlphaFoldDB" id="W7U982"/>
<gene>
    <name evidence="2" type="ORF">Naga_100287g1</name>
</gene>
<keyword evidence="3" id="KW-1185">Reference proteome</keyword>
<dbReference type="Proteomes" id="UP000019335">
    <property type="component" value="Chromosome 2"/>
</dbReference>
<dbReference type="EMBL" id="AZIL01000143">
    <property type="protein sequence ID" value="EWM29494.1"/>
    <property type="molecule type" value="Genomic_DNA"/>
</dbReference>
<name>W7U982_9STRA</name>
<organism evidence="2 3">
    <name type="scientific">Nannochloropsis gaditana</name>
    <dbReference type="NCBI Taxonomy" id="72520"/>
    <lineage>
        <taxon>Eukaryota</taxon>
        <taxon>Sar</taxon>
        <taxon>Stramenopiles</taxon>
        <taxon>Ochrophyta</taxon>
        <taxon>Eustigmatophyceae</taxon>
        <taxon>Eustigmatales</taxon>
        <taxon>Monodopsidaceae</taxon>
        <taxon>Nannochloropsis</taxon>
    </lineage>
</organism>
<proteinExistence type="predicted"/>
<reference evidence="2 3" key="1">
    <citation type="journal article" date="2014" name="Mol. Plant">
        <title>Chromosome Scale Genome Assembly and Transcriptome Profiling of Nannochloropsis gaditana in Nitrogen Depletion.</title>
        <authorList>
            <person name="Corteggiani Carpinelli E."/>
            <person name="Telatin A."/>
            <person name="Vitulo N."/>
            <person name="Forcato C."/>
            <person name="D'Angelo M."/>
            <person name="Schiavon R."/>
            <person name="Vezzi A."/>
            <person name="Giacometti G.M."/>
            <person name="Morosinotto T."/>
            <person name="Valle G."/>
        </authorList>
    </citation>
    <scope>NUCLEOTIDE SEQUENCE [LARGE SCALE GENOMIC DNA]</scope>
    <source>
        <strain evidence="2 3">B-31</strain>
    </source>
</reference>
<evidence type="ECO:0000256" key="1">
    <source>
        <dbReference type="SAM" id="MobiDB-lite"/>
    </source>
</evidence>
<evidence type="ECO:0000313" key="3">
    <source>
        <dbReference type="Proteomes" id="UP000019335"/>
    </source>
</evidence>
<accession>W7U982</accession>
<protein>
    <submittedName>
        <fullName evidence="2">Uncharacterized protein</fullName>
    </submittedName>
</protein>
<sequence length="86" mass="9365">MSAMVRSSYIGRDGGNRDGTGIVSPCKASQGASEIRETSSVQDFCTGVEQRGHEENLRRSVLGTHSVKEKAEVERLPECRRLENAG</sequence>
<evidence type="ECO:0000313" key="2">
    <source>
        <dbReference type="EMBL" id="EWM29494.1"/>
    </source>
</evidence>
<comment type="caution">
    <text evidence="2">The sequence shown here is derived from an EMBL/GenBank/DDBJ whole genome shotgun (WGS) entry which is preliminary data.</text>
</comment>
<feature type="region of interest" description="Disordered" evidence="1">
    <location>
        <begin position="1"/>
        <end position="34"/>
    </location>
</feature>